<reference evidence="2 3" key="1">
    <citation type="journal article" date="2023" name="Mol. Biol. Evol.">
        <title>Genomics of Secondarily Temperate Adaptation in the Only Non-Antarctic Icefish.</title>
        <authorList>
            <person name="Rivera-Colon A.G."/>
            <person name="Rayamajhi N."/>
            <person name="Minhas B.F."/>
            <person name="Madrigal G."/>
            <person name="Bilyk K.T."/>
            <person name="Yoon V."/>
            <person name="Hune M."/>
            <person name="Gregory S."/>
            <person name="Cheng C.H.C."/>
            <person name="Catchen J.M."/>
        </authorList>
    </citation>
    <scope>NUCLEOTIDE SEQUENCE [LARGE SCALE GENOMIC DNA]</scope>
    <source>
        <tissue evidence="2">White muscle</tissue>
    </source>
</reference>
<sequence>MLMGSCFLPLIMDEDAWWPWRLHVRRKSRKDIYVDSNSFFPPSPGGGSHKLSLRLMSPLAARVKRKGGEGNEEGVEDGECSQG</sequence>
<dbReference type="Proteomes" id="UP001331515">
    <property type="component" value="Unassembled WGS sequence"/>
</dbReference>
<feature type="region of interest" description="Disordered" evidence="1">
    <location>
        <begin position="64"/>
        <end position="83"/>
    </location>
</feature>
<proteinExistence type="predicted"/>
<protein>
    <submittedName>
        <fullName evidence="2">Uncharacterized protein</fullName>
    </submittedName>
</protein>
<accession>A0AAN8DBJ7</accession>
<dbReference type="AlphaFoldDB" id="A0AAN8DBJ7"/>
<comment type="caution">
    <text evidence="2">The sequence shown here is derived from an EMBL/GenBank/DDBJ whole genome shotgun (WGS) entry which is preliminary data.</text>
</comment>
<evidence type="ECO:0000313" key="2">
    <source>
        <dbReference type="EMBL" id="KAK5919100.1"/>
    </source>
</evidence>
<name>A0AAN8DBJ7_CHAGU</name>
<evidence type="ECO:0000256" key="1">
    <source>
        <dbReference type="SAM" id="MobiDB-lite"/>
    </source>
</evidence>
<dbReference type="EMBL" id="JAURVH010001524">
    <property type="protein sequence ID" value="KAK5919100.1"/>
    <property type="molecule type" value="Genomic_DNA"/>
</dbReference>
<keyword evidence="3" id="KW-1185">Reference proteome</keyword>
<feature type="compositionally biased region" description="Acidic residues" evidence="1">
    <location>
        <begin position="70"/>
        <end position="83"/>
    </location>
</feature>
<gene>
    <name evidence="2" type="ORF">CgunFtcFv8_023023</name>
</gene>
<organism evidence="2 3">
    <name type="scientific">Champsocephalus gunnari</name>
    <name type="common">Mackerel icefish</name>
    <dbReference type="NCBI Taxonomy" id="52237"/>
    <lineage>
        <taxon>Eukaryota</taxon>
        <taxon>Metazoa</taxon>
        <taxon>Chordata</taxon>
        <taxon>Craniata</taxon>
        <taxon>Vertebrata</taxon>
        <taxon>Euteleostomi</taxon>
        <taxon>Actinopterygii</taxon>
        <taxon>Neopterygii</taxon>
        <taxon>Teleostei</taxon>
        <taxon>Neoteleostei</taxon>
        <taxon>Acanthomorphata</taxon>
        <taxon>Eupercaria</taxon>
        <taxon>Perciformes</taxon>
        <taxon>Notothenioidei</taxon>
        <taxon>Channichthyidae</taxon>
        <taxon>Champsocephalus</taxon>
    </lineage>
</organism>
<evidence type="ECO:0000313" key="3">
    <source>
        <dbReference type="Proteomes" id="UP001331515"/>
    </source>
</evidence>